<dbReference type="GO" id="GO:0004806">
    <property type="term" value="F:triacylglycerol lipase activity"/>
    <property type="evidence" value="ECO:0007669"/>
    <property type="project" value="InterPro"/>
</dbReference>
<dbReference type="SUPFAM" id="SSF53474">
    <property type="entry name" value="alpha/beta-Hydrolases"/>
    <property type="match status" value="2"/>
</dbReference>
<keyword evidence="4" id="KW-1015">Disulfide bond</keyword>
<reference evidence="7" key="3">
    <citation type="submission" date="2023-05" db="EMBL/GenBank/DDBJ databases">
        <authorList>
            <person name="Smith C.H."/>
        </authorList>
    </citation>
    <scope>NUCLEOTIDE SEQUENCE</scope>
    <source>
        <strain evidence="7">CHS0354</strain>
        <tissue evidence="7">Mantle</tissue>
    </source>
</reference>
<evidence type="ECO:0000256" key="1">
    <source>
        <dbReference type="ARBA" id="ARBA00004613"/>
    </source>
</evidence>
<feature type="non-terminal residue" evidence="7">
    <location>
        <position position="1"/>
    </location>
</feature>
<comment type="caution">
    <text evidence="7">The sequence shown here is derived from an EMBL/GenBank/DDBJ whole genome shotgun (WGS) entry which is preliminary data.</text>
</comment>
<comment type="subcellular location">
    <subcellularLocation>
        <location evidence="1">Secreted</location>
    </subcellularLocation>
</comment>
<gene>
    <name evidence="7" type="ORF">CHS0354_022116</name>
</gene>
<dbReference type="GO" id="GO:0016042">
    <property type="term" value="P:lipid catabolic process"/>
    <property type="evidence" value="ECO:0007669"/>
    <property type="project" value="TreeGrafter"/>
</dbReference>
<feature type="domain" description="Lipase" evidence="6">
    <location>
        <begin position="9"/>
        <end position="242"/>
    </location>
</feature>
<dbReference type="CDD" id="cd00707">
    <property type="entry name" value="Pancreat_lipase_like"/>
    <property type="match status" value="2"/>
</dbReference>
<dbReference type="PRINTS" id="PR00823">
    <property type="entry name" value="PANCLIPASE"/>
</dbReference>
<evidence type="ECO:0000256" key="4">
    <source>
        <dbReference type="ARBA" id="ARBA00023157"/>
    </source>
</evidence>
<keyword evidence="3" id="KW-0964">Secreted</keyword>
<evidence type="ECO:0000313" key="8">
    <source>
        <dbReference type="Proteomes" id="UP001195483"/>
    </source>
</evidence>
<dbReference type="InterPro" id="IPR002331">
    <property type="entry name" value="Lipase_panc"/>
</dbReference>
<dbReference type="InterPro" id="IPR000734">
    <property type="entry name" value="TAG_lipase"/>
</dbReference>
<accession>A0AAE0RT00</accession>
<dbReference type="InterPro" id="IPR013818">
    <property type="entry name" value="Lipase"/>
</dbReference>
<comment type="similarity">
    <text evidence="2 5">Belongs to the AB hydrolase superfamily. Lipase family.</text>
</comment>
<dbReference type="InterPro" id="IPR029058">
    <property type="entry name" value="AB_hydrolase_fold"/>
</dbReference>
<organism evidence="7 8">
    <name type="scientific">Potamilus streckersoni</name>
    <dbReference type="NCBI Taxonomy" id="2493646"/>
    <lineage>
        <taxon>Eukaryota</taxon>
        <taxon>Metazoa</taxon>
        <taxon>Spiralia</taxon>
        <taxon>Lophotrochozoa</taxon>
        <taxon>Mollusca</taxon>
        <taxon>Bivalvia</taxon>
        <taxon>Autobranchia</taxon>
        <taxon>Heteroconchia</taxon>
        <taxon>Palaeoheterodonta</taxon>
        <taxon>Unionida</taxon>
        <taxon>Unionoidea</taxon>
        <taxon>Unionidae</taxon>
        <taxon>Ambleminae</taxon>
        <taxon>Lampsilini</taxon>
        <taxon>Potamilus</taxon>
    </lineage>
</organism>
<evidence type="ECO:0000256" key="3">
    <source>
        <dbReference type="ARBA" id="ARBA00022525"/>
    </source>
</evidence>
<evidence type="ECO:0000259" key="6">
    <source>
        <dbReference type="Pfam" id="PF00151"/>
    </source>
</evidence>
<keyword evidence="8" id="KW-1185">Reference proteome</keyword>
<reference evidence="7" key="2">
    <citation type="journal article" date="2021" name="Genome Biol. Evol.">
        <title>Developing a high-quality reference genome for a parasitic bivalve with doubly uniparental inheritance (Bivalvia: Unionida).</title>
        <authorList>
            <person name="Smith C.H."/>
        </authorList>
    </citation>
    <scope>NUCLEOTIDE SEQUENCE</scope>
    <source>
        <strain evidence="7">CHS0354</strain>
        <tissue evidence="7">Mantle</tissue>
    </source>
</reference>
<dbReference type="Pfam" id="PF00151">
    <property type="entry name" value="Lipase"/>
    <property type="match status" value="2"/>
</dbReference>
<evidence type="ECO:0000256" key="2">
    <source>
        <dbReference type="ARBA" id="ARBA00010701"/>
    </source>
</evidence>
<evidence type="ECO:0000313" key="7">
    <source>
        <dbReference type="EMBL" id="KAK3579097.1"/>
    </source>
</evidence>
<dbReference type="Proteomes" id="UP001195483">
    <property type="component" value="Unassembled WGS sequence"/>
</dbReference>
<evidence type="ECO:0000256" key="5">
    <source>
        <dbReference type="RuleBase" id="RU004262"/>
    </source>
</evidence>
<dbReference type="FunFam" id="3.40.50.1820:FF:000033">
    <property type="entry name" value="Pancreatic triacylglycerol lipase"/>
    <property type="match status" value="1"/>
</dbReference>
<dbReference type="EMBL" id="JAEAOA010001340">
    <property type="protein sequence ID" value="KAK3579097.1"/>
    <property type="molecule type" value="Genomic_DNA"/>
</dbReference>
<dbReference type="PANTHER" id="PTHR11610">
    <property type="entry name" value="LIPASE"/>
    <property type="match status" value="1"/>
</dbReference>
<dbReference type="AlphaFoldDB" id="A0AAE0RT00"/>
<dbReference type="GO" id="GO:0005615">
    <property type="term" value="C:extracellular space"/>
    <property type="evidence" value="ECO:0007669"/>
    <property type="project" value="TreeGrafter"/>
</dbReference>
<sequence>WVYKLFERTVCYEEIGCFENTSPFNNALSFLPESPTEIGVMYQLFTRENRDSPQTLTTNTNVIRSSNFNGNKATKFIIHGYLDNTTDPWVTKMKDAILQREDANVITVDWSKGAEQVNYAQAVANTRVVGALLSLLMNTLDIVANGSSLSKMHLIGHSLGAHVAGYAGERTLETGRITGLDPAGPLFKQTNPQVRLDPSDALFVDVIHTNANGFGIKSSVGHVDFYPNGAKRQPGCLKNMLNELYNGRFKPFIFGQKEVCYNSDGIGCFSSASPYNNANGNLPESPSHIQVQFLLYTRQNPSTAQLITQSTIHGSHFDGSKKTKFIIHGYRDDGRSQWIINMKNAFLHKEDANVIAVNWEKGADNFNYIQAAANTRVVGALVAQMMKALHTNRQATYHDMHLIGHSLGSHIAGYAGERVPGTGRITGLDPAGPLFENKDPKVRLDPSDALFVDAIHTDGDNLHELGFGLEKPVGHADFYPNGGENQPGCHSVGKHLFNLITQKITRLADGVACNHLRVLDLFTESITSTCSFQANPCPDKTQFAQGRCTSCGHGCAKMGYHANEGNPHGTFYFATNSAAPFCQR</sequence>
<dbReference type="InterPro" id="IPR033906">
    <property type="entry name" value="Lipase_N"/>
</dbReference>
<reference evidence="7" key="1">
    <citation type="journal article" date="2021" name="Genome Biol. Evol.">
        <title>A High-Quality Reference Genome for a Parasitic Bivalve with Doubly Uniparental Inheritance (Bivalvia: Unionida).</title>
        <authorList>
            <person name="Smith C.H."/>
        </authorList>
    </citation>
    <scope>NUCLEOTIDE SEQUENCE</scope>
    <source>
        <strain evidence="7">CHS0354</strain>
    </source>
</reference>
<proteinExistence type="inferred from homology"/>
<dbReference type="Gene3D" id="3.40.50.1820">
    <property type="entry name" value="alpha/beta hydrolase"/>
    <property type="match status" value="2"/>
</dbReference>
<name>A0AAE0RT00_9BIVA</name>
<feature type="domain" description="Lipase" evidence="6">
    <location>
        <begin position="259"/>
        <end position="581"/>
    </location>
</feature>
<dbReference type="PRINTS" id="PR00821">
    <property type="entry name" value="TAGLIPASE"/>
</dbReference>
<protein>
    <recommendedName>
        <fullName evidence="6">Lipase domain-containing protein</fullName>
    </recommendedName>
</protein>